<sequence>MNKIKKGVAFNLVYQFVNITMPLITAPYISRVLGPDGIGTYSYAFTIATYFVYFIMLGINNHGVRMVAKGKDNQEKSAVFWNLYIIQLVSGIIWITIYFVYCGIFKSFSTVSLILIIYVISGMLDINWFYFGNEDFRTPAIRNIIVKITLTVFIFLFVKNSSQMWLYCLLMACSYLFSQIIMWISVFGKLEFIKPDWENMIHNIRPLLVLFIPVIAVSLYNLMDRIMLGGMSDMDQLGFYESAAKIVGVPSVFTVALGQVMLPRASKMFSENEKASYRELYKSIDLVCFFSSGMAFGLMGVASVFTGIYYGLEFMPSASVMVTLSATLFFSTWASVIRTQLLIPKGKDIIYVISVSSGAGINLVLNYFLIPRYGAKGAAIATVVTEAGVALIQCMMINKEVPIVSKLMRNLLWLLPGAFMLMALRQIESTLYINQYLKLFIMIMVGIIIYFALATILILIKKIICRKLHI</sequence>
<feature type="transmembrane region" description="Helical" evidence="5">
    <location>
        <begin position="79"/>
        <end position="101"/>
    </location>
</feature>
<dbReference type="InterPro" id="IPR002797">
    <property type="entry name" value="Polysacc_synth"/>
</dbReference>
<feature type="transmembrane region" description="Helical" evidence="5">
    <location>
        <begin position="164"/>
        <end position="186"/>
    </location>
</feature>
<evidence type="ECO:0000256" key="5">
    <source>
        <dbReference type="SAM" id="Phobius"/>
    </source>
</evidence>
<dbReference type="CDD" id="cd13128">
    <property type="entry name" value="MATE_Wzx_like"/>
    <property type="match status" value="1"/>
</dbReference>
<feature type="transmembrane region" description="Helical" evidence="5">
    <location>
        <begin position="243"/>
        <end position="262"/>
    </location>
</feature>
<evidence type="ECO:0000256" key="1">
    <source>
        <dbReference type="ARBA" id="ARBA00004141"/>
    </source>
</evidence>
<protein>
    <submittedName>
        <fullName evidence="6">Flippase</fullName>
    </submittedName>
</protein>
<dbReference type="RefSeq" id="WP_018594582.1">
    <property type="nucleotide sequence ID" value="NZ_AP031416.1"/>
</dbReference>
<feature type="transmembrane region" description="Helical" evidence="5">
    <location>
        <begin position="12"/>
        <end position="29"/>
    </location>
</feature>
<dbReference type="PANTHER" id="PTHR43424:SF1">
    <property type="entry name" value="LOCUS PUTATIVE PROTEIN 1-RELATED"/>
    <property type="match status" value="1"/>
</dbReference>
<feature type="transmembrane region" description="Helical" evidence="5">
    <location>
        <begin position="318"/>
        <end position="337"/>
    </location>
</feature>
<dbReference type="Pfam" id="PF01943">
    <property type="entry name" value="Polysacc_synt"/>
    <property type="match status" value="1"/>
</dbReference>
<dbReference type="PANTHER" id="PTHR43424">
    <property type="entry name" value="LOCUS PUTATIVE PROTEIN 1-RELATED"/>
    <property type="match status" value="1"/>
</dbReference>
<feature type="transmembrane region" description="Helical" evidence="5">
    <location>
        <begin position="107"/>
        <end position="128"/>
    </location>
</feature>
<feature type="transmembrane region" description="Helical" evidence="5">
    <location>
        <begin position="349"/>
        <end position="370"/>
    </location>
</feature>
<evidence type="ECO:0000256" key="2">
    <source>
        <dbReference type="ARBA" id="ARBA00022692"/>
    </source>
</evidence>
<name>A0A7G5N1R9_9FIRM</name>
<reference evidence="6 7" key="1">
    <citation type="submission" date="2019-04" db="EMBL/GenBank/DDBJ databases">
        <authorList>
            <person name="Schori C."/>
            <person name="Ahrens C."/>
        </authorList>
    </citation>
    <scope>NUCLEOTIDE SEQUENCE [LARGE SCALE GENOMIC DNA]</scope>
    <source>
        <strain evidence="6 7">DSM 2950</strain>
    </source>
</reference>
<evidence type="ECO:0000256" key="3">
    <source>
        <dbReference type="ARBA" id="ARBA00022989"/>
    </source>
</evidence>
<gene>
    <name evidence="6" type="ORF">E5259_26330</name>
</gene>
<evidence type="ECO:0000313" key="6">
    <source>
        <dbReference type="EMBL" id="QMW80812.1"/>
    </source>
</evidence>
<feature type="transmembrane region" description="Helical" evidence="5">
    <location>
        <begin position="439"/>
        <end position="460"/>
    </location>
</feature>
<keyword evidence="2 5" id="KW-0812">Transmembrane</keyword>
<dbReference type="EMBL" id="CP039126">
    <property type="protein sequence ID" value="QMW80812.1"/>
    <property type="molecule type" value="Genomic_DNA"/>
</dbReference>
<evidence type="ECO:0000256" key="4">
    <source>
        <dbReference type="ARBA" id="ARBA00023136"/>
    </source>
</evidence>
<evidence type="ECO:0000313" key="7">
    <source>
        <dbReference type="Proteomes" id="UP000515789"/>
    </source>
</evidence>
<feature type="transmembrane region" description="Helical" evidence="5">
    <location>
        <begin position="140"/>
        <end position="158"/>
    </location>
</feature>
<dbReference type="AlphaFoldDB" id="A0A7G5N1R9"/>
<comment type="subcellular location">
    <subcellularLocation>
        <location evidence="1">Membrane</location>
        <topology evidence="1">Multi-pass membrane protein</topology>
    </subcellularLocation>
</comment>
<dbReference type="GeneID" id="75053698"/>
<accession>A0A7G5N1R9</accession>
<feature type="transmembrane region" description="Helical" evidence="5">
    <location>
        <begin position="410"/>
        <end position="427"/>
    </location>
</feature>
<dbReference type="Proteomes" id="UP000515789">
    <property type="component" value="Chromosome"/>
</dbReference>
<organism evidence="6 7">
    <name type="scientific">Blautia producta</name>
    <dbReference type="NCBI Taxonomy" id="33035"/>
    <lineage>
        <taxon>Bacteria</taxon>
        <taxon>Bacillati</taxon>
        <taxon>Bacillota</taxon>
        <taxon>Clostridia</taxon>
        <taxon>Lachnospirales</taxon>
        <taxon>Lachnospiraceae</taxon>
        <taxon>Blautia</taxon>
    </lineage>
</organism>
<proteinExistence type="predicted"/>
<dbReference type="InterPro" id="IPR052556">
    <property type="entry name" value="PolySynth_Transporter"/>
</dbReference>
<feature type="transmembrane region" description="Helical" evidence="5">
    <location>
        <begin position="207"/>
        <end position="223"/>
    </location>
</feature>
<feature type="transmembrane region" description="Helical" evidence="5">
    <location>
        <begin position="376"/>
        <end position="398"/>
    </location>
</feature>
<feature type="transmembrane region" description="Helical" evidence="5">
    <location>
        <begin position="283"/>
        <end position="312"/>
    </location>
</feature>
<keyword evidence="3 5" id="KW-1133">Transmembrane helix</keyword>
<feature type="transmembrane region" description="Helical" evidence="5">
    <location>
        <begin position="41"/>
        <end position="59"/>
    </location>
</feature>
<dbReference type="GO" id="GO:0016020">
    <property type="term" value="C:membrane"/>
    <property type="evidence" value="ECO:0007669"/>
    <property type="project" value="UniProtKB-SubCell"/>
</dbReference>
<keyword evidence="4 5" id="KW-0472">Membrane</keyword>